<protein>
    <submittedName>
        <fullName evidence="1">Uncharacterized protein</fullName>
    </submittedName>
</protein>
<proteinExistence type="predicted"/>
<dbReference type="EMBL" id="VSSQ01001061">
    <property type="protein sequence ID" value="MPM04690.1"/>
    <property type="molecule type" value="Genomic_DNA"/>
</dbReference>
<evidence type="ECO:0000313" key="1">
    <source>
        <dbReference type="EMBL" id="MPM04690.1"/>
    </source>
</evidence>
<name>A0A644WLP2_9ZZZZ</name>
<gene>
    <name evidence="1" type="ORF">SDC9_50969</name>
</gene>
<comment type="caution">
    <text evidence="1">The sequence shown here is derived from an EMBL/GenBank/DDBJ whole genome shotgun (WGS) entry which is preliminary data.</text>
</comment>
<reference evidence="1" key="1">
    <citation type="submission" date="2019-08" db="EMBL/GenBank/DDBJ databases">
        <authorList>
            <person name="Kucharzyk K."/>
            <person name="Murdoch R.W."/>
            <person name="Higgins S."/>
            <person name="Loffler F."/>
        </authorList>
    </citation>
    <scope>NUCLEOTIDE SEQUENCE</scope>
</reference>
<sequence length="369" mass="40179">MCRGAGLPVPAGKLDRIAPADLLQLADQAEPAAEAGRVASDGFRLQIAPEHEVAQDPRGIQVGVPIEASRQDVVERGEHVLRLVDGIAKHDHGLVVIERLEADGTVHRHHDVGKVEQAGIGQGGAVVTPDDAVRPGMQRPAGKRVRIERALAELRGRMRLDDRHVAGFGQLGNDIENDVTHRVVGREPQQVRVVEKLQRQERRLLVHPARIQLAGQGLELLGIARGSDALRKAEQRLMARHRLVVDDPAQVLDGQFRHDAGAIGPIGIHDDRVEEGRSGAAELHRHAGDRAFLEEAGDRTVLAPMDDDLEGEDVPDPPQQVQLPFADLALARHQFEPDRQALGLPGQFLILAEERFLVAGGMDQAVVVR</sequence>
<dbReference type="AlphaFoldDB" id="A0A644WLP2"/>
<accession>A0A644WLP2</accession>
<organism evidence="1">
    <name type="scientific">bioreactor metagenome</name>
    <dbReference type="NCBI Taxonomy" id="1076179"/>
    <lineage>
        <taxon>unclassified sequences</taxon>
        <taxon>metagenomes</taxon>
        <taxon>ecological metagenomes</taxon>
    </lineage>
</organism>